<feature type="non-terminal residue" evidence="4">
    <location>
        <position position="1"/>
    </location>
</feature>
<reference evidence="4" key="1">
    <citation type="journal article" date="2014" name="Front. Microbiol.">
        <title>High frequency of phylogenetically diverse reductive dehalogenase-homologous genes in deep subseafloor sedimentary metagenomes.</title>
        <authorList>
            <person name="Kawai M."/>
            <person name="Futagami T."/>
            <person name="Toyoda A."/>
            <person name="Takaki Y."/>
            <person name="Nishi S."/>
            <person name="Hori S."/>
            <person name="Arai W."/>
            <person name="Tsubouchi T."/>
            <person name="Morono Y."/>
            <person name="Uchiyama I."/>
            <person name="Ito T."/>
            <person name="Fujiyama A."/>
            <person name="Inagaki F."/>
            <person name="Takami H."/>
        </authorList>
    </citation>
    <scope>NUCLEOTIDE SEQUENCE</scope>
    <source>
        <strain evidence="4">Expedition CK06-06</strain>
    </source>
</reference>
<dbReference type="InterPro" id="IPR001753">
    <property type="entry name" value="Enoyl-CoA_hydra/iso"/>
</dbReference>
<accession>X0S5H4</accession>
<evidence type="ECO:0000256" key="1">
    <source>
        <dbReference type="ARBA" id="ARBA00005254"/>
    </source>
</evidence>
<dbReference type="InterPro" id="IPR014748">
    <property type="entry name" value="Enoyl-CoA_hydra_C"/>
</dbReference>
<dbReference type="InterPro" id="IPR029045">
    <property type="entry name" value="ClpP/crotonase-like_dom_sf"/>
</dbReference>
<dbReference type="AlphaFoldDB" id="X0S5H4"/>
<organism evidence="4">
    <name type="scientific">marine sediment metagenome</name>
    <dbReference type="NCBI Taxonomy" id="412755"/>
    <lineage>
        <taxon>unclassified sequences</taxon>
        <taxon>metagenomes</taxon>
        <taxon>ecological metagenomes</taxon>
    </lineage>
</organism>
<keyword evidence="3" id="KW-0472">Membrane</keyword>
<comment type="caution">
    <text evidence="4">The sequence shown here is derived from an EMBL/GenBank/DDBJ whole genome shotgun (WGS) entry which is preliminary data.</text>
</comment>
<keyword evidence="2" id="KW-0456">Lyase</keyword>
<dbReference type="InterPro" id="IPR018376">
    <property type="entry name" value="Enoyl-CoA_hyd/isom_CS"/>
</dbReference>
<dbReference type="PROSITE" id="PS00166">
    <property type="entry name" value="ENOYL_COA_HYDRATASE"/>
    <property type="match status" value="1"/>
</dbReference>
<name>X0S5H4_9ZZZZ</name>
<dbReference type="EMBL" id="BARS01006967">
    <property type="protein sequence ID" value="GAF76328.1"/>
    <property type="molecule type" value="Genomic_DNA"/>
</dbReference>
<evidence type="ECO:0000256" key="3">
    <source>
        <dbReference type="SAM" id="Phobius"/>
    </source>
</evidence>
<evidence type="ECO:0000313" key="4">
    <source>
        <dbReference type="EMBL" id="GAF76328.1"/>
    </source>
</evidence>
<dbReference type="PANTHER" id="PTHR11941">
    <property type="entry name" value="ENOYL-COA HYDRATASE-RELATED"/>
    <property type="match status" value="1"/>
</dbReference>
<dbReference type="PANTHER" id="PTHR11941:SF54">
    <property type="entry name" value="ENOYL-COA HYDRATASE, MITOCHONDRIAL"/>
    <property type="match status" value="1"/>
</dbReference>
<keyword evidence="3" id="KW-1133">Transmembrane helix</keyword>
<dbReference type="Gene3D" id="3.90.226.10">
    <property type="entry name" value="2-enoyl-CoA Hydratase, Chain A, domain 1"/>
    <property type="match status" value="1"/>
</dbReference>
<dbReference type="Pfam" id="PF00378">
    <property type="entry name" value="ECH_1"/>
    <property type="match status" value="1"/>
</dbReference>
<dbReference type="Gene3D" id="1.10.12.10">
    <property type="entry name" value="Lyase 2-enoyl-coa Hydratase, Chain A, domain 2"/>
    <property type="match status" value="1"/>
</dbReference>
<proteinExistence type="inferred from homology"/>
<gene>
    <name evidence="4" type="ORF">S01H1_13498</name>
</gene>
<dbReference type="GO" id="GO:0016829">
    <property type="term" value="F:lyase activity"/>
    <property type="evidence" value="ECO:0007669"/>
    <property type="project" value="UniProtKB-KW"/>
</dbReference>
<comment type="similarity">
    <text evidence="1">Belongs to the enoyl-CoA hydratase/isomerase family.</text>
</comment>
<keyword evidence="3" id="KW-0812">Transmembrane</keyword>
<evidence type="ECO:0008006" key="5">
    <source>
        <dbReference type="Google" id="ProtNLM"/>
    </source>
</evidence>
<dbReference type="SUPFAM" id="SSF52096">
    <property type="entry name" value="ClpP/crotonase"/>
    <property type="match status" value="1"/>
</dbReference>
<dbReference type="CDD" id="cd06558">
    <property type="entry name" value="crotonase-like"/>
    <property type="match status" value="1"/>
</dbReference>
<sequence length="166" mass="17930">IPKPVIAAVNGIVMGGAVILALACDLKVASENAQFSLPQVKRGLMPDGGGTYFLPRAVGLTKALELALICDPFDAREAERIGLINKVVSHENLMSAAKEMATKIAKNAPLAVAMTKAAMYKGVQAHDLAAHMDYEVYIMNILFATEDFKEGISSIWEKREPIFKGR</sequence>
<feature type="transmembrane region" description="Helical" evidence="3">
    <location>
        <begin position="6"/>
        <end position="24"/>
    </location>
</feature>
<protein>
    <recommendedName>
        <fullName evidence="5">Enoyl-CoA hydratase</fullName>
    </recommendedName>
</protein>
<evidence type="ECO:0000256" key="2">
    <source>
        <dbReference type="ARBA" id="ARBA00023239"/>
    </source>
</evidence>
<dbReference type="GO" id="GO:0006635">
    <property type="term" value="P:fatty acid beta-oxidation"/>
    <property type="evidence" value="ECO:0007669"/>
    <property type="project" value="TreeGrafter"/>
</dbReference>